<evidence type="ECO:0000313" key="13">
    <source>
        <dbReference type="EMBL" id="WBW50297.1"/>
    </source>
</evidence>
<dbReference type="EC" id="6.3.2.17" evidence="2"/>
<dbReference type="SUPFAM" id="SSF53244">
    <property type="entry name" value="MurD-like peptide ligases, peptide-binding domain"/>
    <property type="match status" value="1"/>
</dbReference>
<reference evidence="13 14" key="1">
    <citation type="submission" date="2023-01" db="EMBL/GenBank/DDBJ databases">
        <authorList>
            <person name="Lee S.H."/>
            <person name="Jung H.S."/>
            <person name="Yun J.U."/>
        </authorList>
    </citation>
    <scope>NUCLEOTIDE SEQUENCE [LARGE SCALE GENOMIC DNA]</scope>
    <source>
        <strain evidence="13 14">CBA3646</strain>
    </source>
</reference>
<dbReference type="InterPro" id="IPR018109">
    <property type="entry name" value="Folylpolyglutamate_synth_CS"/>
</dbReference>
<evidence type="ECO:0000256" key="8">
    <source>
        <dbReference type="ARBA" id="ARBA00030592"/>
    </source>
</evidence>
<keyword evidence="5 10" id="KW-0547">Nucleotide-binding</keyword>
<evidence type="ECO:0000256" key="2">
    <source>
        <dbReference type="ARBA" id="ARBA00013025"/>
    </source>
</evidence>
<evidence type="ECO:0000256" key="10">
    <source>
        <dbReference type="PIRNR" id="PIRNR001563"/>
    </source>
</evidence>
<dbReference type="NCBIfam" id="TIGR01499">
    <property type="entry name" value="folC"/>
    <property type="match status" value="1"/>
</dbReference>
<dbReference type="EMBL" id="CP115667">
    <property type="protein sequence ID" value="WBW50297.1"/>
    <property type="molecule type" value="Genomic_DNA"/>
</dbReference>
<dbReference type="PROSITE" id="PS01012">
    <property type="entry name" value="FOLYLPOLYGLU_SYNT_2"/>
    <property type="match status" value="1"/>
</dbReference>
<comment type="similarity">
    <text evidence="1 10">Belongs to the folylpolyglutamate synthase family.</text>
</comment>
<evidence type="ECO:0000256" key="6">
    <source>
        <dbReference type="ARBA" id="ARBA00022840"/>
    </source>
</evidence>
<dbReference type="Proteomes" id="UP001210339">
    <property type="component" value="Chromosome"/>
</dbReference>
<dbReference type="Gene3D" id="3.90.190.20">
    <property type="entry name" value="Mur ligase, C-terminal domain"/>
    <property type="match status" value="1"/>
</dbReference>
<dbReference type="Gene3D" id="3.40.1190.10">
    <property type="entry name" value="Mur-like, catalytic domain"/>
    <property type="match status" value="1"/>
</dbReference>
<accession>A0ABY7QU47</accession>
<evidence type="ECO:0000256" key="1">
    <source>
        <dbReference type="ARBA" id="ARBA00008276"/>
    </source>
</evidence>
<dbReference type="InterPro" id="IPR001645">
    <property type="entry name" value="Folylpolyglutamate_synth"/>
</dbReference>
<name>A0ABY7QU47_9FIRM</name>
<evidence type="ECO:0000256" key="5">
    <source>
        <dbReference type="ARBA" id="ARBA00022741"/>
    </source>
</evidence>
<keyword evidence="4" id="KW-0479">Metal-binding</keyword>
<keyword evidence="14" id="KW-1185">Reference proteome</keyword>
<evidence type="ECO:0000256" key="7">
    <source>
        <dbReference type="ARBA" id="ARBA00022842"/>
    </source>
</evidence>
<proteinExistence type="inferred from homology"/>
<dbReference type="PANTHER" id="PTHR11136">
    <property type="entry name" value="FOLYLPOLYGLUTAMATE SYNTHASE-RELATED"/>
    <property type="match status" value="1"/>
</dbReference>
<feature type="domain" description="Mur ligase central" evidence="12">
    <location>
        <begin position="50"/>
        <end position="270"/>
    </location>
</feature>
<keyword evidence="3 10" id="KW-0436">Ligase</keyword>
<comment type="catalytic activity">
    <reaction evidence="9">
        <text>(6S)-5,6,7,8-tetrahydrofolyl-(gamma-L-Glu)(n) + L-glutamate + ATP = (6S)-5,6,7,8-tetrahydrofolyl-(gamma-L-Glu)(n+1) + ADP + phosphate + H(+)</text>
        <dbReference type="Rhea" id="RHEA:10580"/>
        <dbReference type="Rhea" id="RHEA-COMP:14738"/>
        <dbReference type="Rhea" id="RHEA-COMP:14740"/>
        <dbReference type="ChEBI" id="CHEBI:15378"/>
        <dbReference type="ChEBI" id="CHEBI:29985"/>
        <dbReference type="ChEBI" id="CHEBI:30616"/>
        <dbReference type="ChEBI" id="CHEBI:43474"/>
        <dbReference type="ChEBI" id="CHEBI:141005"/>
        <dbReference type="ChEBI" id="CHEBI:456216"/>
        <dbReference type="EC" id="6.3.2.17"/>
    </reaction>
</comment>
<dbReference type="RefSeq" id="WP_271191828.1">
    <property type="nucleotide sequence ID" value="NZ_CP115667.1"/>
</dbReference>
<evidence type="ECO:0000259" key="12">
    <source>
        <dbReference type="Pfam" id="PF08245"/>
    </source>
</evidence>
<dbReference type="SUPFAM" id="SSF53623">
    <property type="entry name" value="MurD-like peptide ligases, catalytic domain"/>
    <property type="match status" value="1"/>
</dbReference>
<sequence>MKTSKRTTFNDYLDWMYDRGSSGEKHTLNNVRKLLAHFDNPQDKIKVIHVAGTNGKGSTCHYMAAALSQTARTGMFISPYMESILESISINGEWIAESEFRRYVDELAPIVEQLDAEGYHNTYFEVLTAIMYRYFYDQKVDVAVVEVGMGGLVDSTNLIKSPLASVICTIALDHVAILGNTLEAVAKQKGGIIKEGRPVYVYPNKPEVMATLRAIADEKHAPFHTFTKEDVVVKSLTPTENHFAFRDYPDVTTHLVGVHQLYNCALALTVLHDFKDQFGLDDAAMLQAIEGTKNEGRLEFIHQNPTVLIDGSHNAEAIDVLLESLKAFTYNRLILGFSILKDKDYNHVIDALAPLADEIVLTTIDNPRAFTLDELKEEMTRHGANFTAIADRIEAYEYSKSLAEEGDLVLWCGSLYLIREFRNYELSHNHH</sequence>
<dbReference type="InterPro" id="IPR036565">
    <property type="entry name" value="Mur-like_cat_sf"/>
</dbReference>
<evidence type="ECO:0000313" key="14">
    <source>
        <dbReference type="Proteomes" id="UP001210339"/>
    </source>
</evidence>
<keyword evidence="6 10" id="KW-0067">ATP-binding</keyword>
<dbReference type="InterPro" id="IPR013221">
    <property type="entry name" value="Mur_ligase_cen"/>
</dbReference>
<dbReference type="InterPro" id="IPR036615">
    <property type="entry name" value="Mur_ligase_C_dom_sf"/>
</dbReference>
<feature type="domain" description="Mur ligase C-terminal" evidence="11">
    <location>
        <begin position="296"/>
        <end position="414"/>
    </location>
</feature>
<evidence type="ECO:0000256" key="9">
    <source>
        <dbReference type="ARBA" id="ARBA00047493"/>
    </source>
</evidence>
<dbReference type="InterPro" id="IPR004101">
    <property type="entry name" value="Mur_ligase_C"/>
</dbReference>
<keyword evidence="7" id="KW-0460">Magnesium</keyword>
<dbReference type="Pfam" id="PF02875">
    <property type="entry name" value="Mur_ligase_C"/>
    <property type="match status" value="1"/>
</dbReference>
<gene>
    <name evidence="13" type="ORF">O6R05_01790</name>
</gene>
<protein>
    <recommendedName>
        <fullName evidence="2">tetrahydrofolate synthase</fullName>
        <ecNumber evidence="2">6.3.2.17</ecNumber>
    </recommendedName>
    <alternativeName>
        <fullName evidence="8">Tetrahydrofolylpolyglutamate synthase</fullName>
    </alternativeName>
</protein>
<evidence type="ECO:0000256" key="3">
    <source>
        <dbReference type="ARBA" id="ARBA00022598"/>
    </source>
</evidence>
<evidence type="ECO:0000256" key="4">
    <source>
        <dbReference type="ARBA" id="ARBA00022723"/>
    </source>
</evidence>
<organism evidence="13 14">
    <name type="scientific">Peptoniphilus equinus</name>
    <dbReference type="NCBI Taxonomy" id="3016343"/>
    <lineage>
        <taxon>Bacteria</taxon>
        <taxon>Bacillati</taxon>
        <taxon>Bacillota</taxon>
        <taxon>Tissierellia</taxon>
        <taxon>Tissierellales</taxon>
        <taxon>Peptoniphilaceae</taxon>
        <taxon>Peptoniphilus</taxon>
    </lineage>
</organism>
<dbReference type="Pfam" id="PF08245">
    <property type="entry name" value="Mur_ligase_M"/>
    <property type="match status" value="1"/>
</dbReference>
<dbReference type="PIRSF" id="PIRSF001563">
    <property type="entry name" value="Folylpolyglu_synth"/>
    <property type="match status" value="1"/>
</dbReference>
<dbReference type="PANTHER" id="PTHR11136:SF0">
    <property type="entry name" value="DIHYDROFOLATE SYNTHETASE-RELATED"/>
    <property type="match status" value="1"/>
</dbReference>
<evidence type="ECO:0000259" key="11">
    <source>
        <dbReference type="Pfam" id="PF02875"/>
    </source>
</evidence>